<feature type="transmembrane region" description="Helical" evidence="1">
    <location>
        <begin position="108"/>
        <end position="128"/>
    </location>
</feature>
<name>A0AAU7DKI8_9BACT</name>
<dbReference type="InterPro" id="IPR002798">
    <property type="entry name" value="SpoIIM-like"/>
</dbReference>
<feature type="transmembrane region" description="Helical" evidence="1">
    <location>
        <begin position="228"/>
        <end position="248"/>
    </location>
</feature>
<evidence type="ECO:0000256" key="1">
    <source>
        <dbReference type="SAM" id="Phobius"/>
    </source>
</evidence>
<evidence type="ECO:0000313" key="2">
    <source>
        <dbReference type="EMBL" id="XBH17859.1"/>
    </source>
</evidence>
<feature type="transmembrane region" description="Helical" evidence="1">
    <location>
        <begin position="202"/>
        <end position="222"/>
    </location>
</feature>
<organism evidence="2">
    <name type="scientific">Telmatobacter sp. DSM 110680</name>
    <dbReference type="NCBI Taxonomy" id="3036704"/>
    <lineage>
        <taxon>Bacteria</taxon>
        <taxon>Pseudomonadati</taxon>
        <taxon>Acidobacteriota</taxon>
        <taxon>Terriglobia</taxon>
        <taxon>Terriglobales</taxon>
        <taxon>Acidobacteriaceae</taxon>
        <taxon>Telmatobacter</taxon>
    </lineage>
</organism>
<dbReference type="PANTHER" id="PTHR35337:SF1">
    <property type="entry name" value="SLR1478 PROTEIN"/>
    <property type="match status" value="1"/>
</dbReference>
<keyword evidence="1" id="KW-0812">Transmembrane</keyword>
<gene>
    <name evidence="2" type="ORF">P8935_00675</name>
</gene>
<dbReference type="EMBL" id="CP121196">
    <property type="protein sequence ID" value="XBH17859.1"/>
    <property type="molecule type" value="Genomic_DNA"/>
</dbReference>
<dbReference type="PANTHER" id="PTHR35337">
    <property type="entry name" value="SLR1478 PROTEIN"/>
    <property type="match status" value="1"/>
</dbReference>
<keyword evidence="1" id="KW-0472">Membrane</keyword>
<proteinExistence type="predicted"/>
<sequence>MAPILSNQWIAKRRPHWDRLAFLLSRSDQHGLSDLSRAELQEMALLYRQVAADLSVLRRDETARTYTDNVNQLLARAHHIIYSRRKTTWLTLFRFLKDEYPAIFQRQLPYVAASLLVSVAWGLLGAMITSARPEFMRHYVGPAMIATMEQHKMWTESIVSVAPQETSHIMTNNLSVSFVTFAGGIFFGVGTFWFLYRNGMMLGVIAVACHQYGMSVPLWSFIAPHGSLELPAIIIAGGAGFRIGHAMLFPGGYRWKESVARGGIEATQLVSGVIPMLVVAGCLEGFFSPSHAPVWLKFTVGGLLFTLLLTWLFRRVKALPTEA</sequence>
<feature type="transmembrane region" description="Helical" evidence="1">
    <location>
        <begin position="269"/>
        <end position="288"/>
    </location>
</feature>
<protein>
    <submittedName>
        <fullName evidence="2">Stage II sporulation protein M</fullName>
    </submittedName>
</protein>
<keyword evidence="1" id="KW-1133">Transmembrane helix</keyword>
<reference evidence="2" key="1">
    <citation type="submission" date="2023-03" db="EMBL/GenBank/DDBJ databases">
        <title>Edaphobacter sp.</title>
        <authorList>
            <person name="Huber K.J."/>
            <person name="Papendorf J."/>
            <person name="Pilke C."/>
            <person name="Bunk B."/>
            <person name="Sproeer C."/>
            <person name="Pester M."/>
        </authorList>
    </citation>
    <scope>NUCLEOTIDE SEQUENCE</scope>
    <source>
        <strain evidence="2">DSM 110680</strain>
    </source>
</reference>
<accession>A0AAU7DKI8</accession>
<feature type="transmembrane region" description="Helical" evidence="1">
    <location>
        <begin position="294"/>
        <end position="313"/>
    </location>
</feature>
<feature type="transmembrane region" description="Helical" evidence="1">
    <location>
        <begin position="174"/>
        <end position="195"/>
    </location>
</feature>
<dbReference type="RefSeq" id="WP_348263084.1">
    <property type="nucleotide sequence ID" value="NZ_CP121196.1"/>
</dbReference>
<dbReference type="Pfam" id="PF01944">
    <property type="entry name" value="SpoIIM"/>
    <property type="match status" value="1"/>
</dbReference>
<dbReference type="AlphaFoldDB" id="A0AAU7DKI8"/>